<dbReference type="Gene3D" id="2.30.42.10">
    <property type="match status" value="2"/>
</dbReference>
<sequence>MITLLAIDWAVVGIKAGQLILCLSILVILHEMGHFLPAKWFKCRVEKFYLFFDPWFSIVKKKIGDTVYGIGWLPLGGYVKISGMIDESMDKEQMKLPPEPWEFRSKKPWQRLIIMIGGVTVNLILGFFLFAMILWHWGEEYLPAKNVVYGVYADSLGKSIGLKDGDKIMSVNGKEIENFSRLSTDIILNEAKTIQVIRNGQNMDVPVPEGTIGQLIKRKGDPLAYPRYPAVVDSVNEKVSKFVSGALQKNDTILAFNGQPITSFFQLSDIKKEYKNKEVALTVLRNHTDTQTVKLTLDSNASIGFYPVPIDKFLKFEVKKYTFLGSLPAGVKKGWSTLVMNVQNFKLLFTSKEVKASESLGSFLTIGNMFGAQWDWERFWTMTALLSIVLAFMNILPIPALDGGHVLFTLYEMITGRKPSDKFMEYAQMAGMFLLLGVMAYALGLDFWRYLFKH</sequence>
<evidence type="ECO:0000256" key="1">
    <source>
        <dbReference type="ARBA" id="ARBA00001947"/>
    </source>
</evidence>
<feature type="domain" description="PDZ" evidence="12">
    <location>
        <begin position="209"/>
        <end position="287"/>
    </location>
</feature>
<dbReference type="InterPro" id="IPR004387">
    <property type="entry name" value="Pept_M50_Zn"/>
</dbReference>
<evidence type="ECO:0000259" key="12">
    <source>
        <dbReference type="SMART" id="SM00228"/>
    </source>
</evidence>
<dbReference type="Proteomes" id="UP000677244">
    <property type="component" value="Unassembled WGS sequence"/>
</dbReference>
<dbReference type="InterPro" id="IPR008915">
    <property type="entry name" value="Peptidase_M50"/>
</dbReference>
<dbReference type="GO" id="GO:0008237">
    <property type="term" value="F:metallopeptidase activity"/>
    <property type="evidence" value="ECO:0007669"/>
    <property type="project" value="UniProtKB-KW"/>
</dbReference>
<keyword evidence="8 11" id="KW-1133">Transmembrane helix</keyword>
<dbReference type="RefSeq" id="WP_209143857.1">
    <property type="nucleotide sequence ID" value="NZ_JAGHKO010000017.1"/>
</dbReference>
<evidence type="ECO:0000256" key="6">
    <source>
        <dbReference type="ARBA" id="ARBA00022801"/>
    </source>
</evidence>
<keyword evidence="10 11" id="KW-0472">Membrane</keyword>
<protein>
    <recommendedName>
        <fullName evidence="11">Zinc metalloprotease</fullName>
        <ecNumber evidence="11">3.4.24.-</ecNumber>
    </recommendedName>
</protein>
<dbReference type="InterPro" id="IPR001478">
    <property type="entry name" value="PDZ"/>
</dbReference>
<keyword evidence="4" id="KW-0645">Protease</keyword>
<dbReference type="Pfam" id="PF02163">
    <property type="entry name" value="Peptidase_M50"/>
    <property type="match status" value="1"/>
</dbReference>
<evidence type="ECO:0000256" key="5">
    <source>
        <dbReference type="ARBA" id="ARBA00022692"/>
    </source>
</evidence>
<evidence type="ECO:0000313" key="14">
    <source>
        <dbReference type="Proteomes" id="UP000677244"/>
    </source>
</evidence>
<name>A0ABS3Z3W6_9BACT</name>
<organism evidence="13 14">
    <name type="scientific">Niastella soli</name>
    <dbReference type="NCBI Taxonomy" id="2821487"/>
    <lineage>
        <taxon>Bacteria</taxon>
        <taxon>Pseudomonadati</taxon>
        <taxon>Bacteroidota</taxon>
        <taxon>Chitinophagia</taxon>
        <taxon>Chitinophagales</taxon>
        <taxon>Chitinophagaceae</taxon>
        <taxon>Niastella</taxon>
    </lineage>
</organism>
<comment type="similarity">
    <text evidence="3 11">Belongs to the peptidase M50B family.</text>
</comment>
<dbReference type="PANTHER" id="PTHR42837:SF2">
    <property type="entry name" value="MEMBRANE METALLOPROTEASE ARASP2, CHLOROPLASTIC-RELATED"/>
    <property type="match status" value="1"/>
</dbReference>
<dbReference type="NCBIfam" id="TIGR00054">
    <property type="entry name" value="RIP metalloprotease RseP"/>
    <property type="match status" value="1"/>
</dbReference>
<feature type="transmembrane region" description="Helical" evidence="11">
    <location>
        <begin position="379"/>
        <end position="402"/>
    </location>
</feature>
<proteinExistence type="inferred from homology"/>
<feature type="domain" description="PDZ" evidence="12">
    <location>
        <begin position="126"/>
        <end position="200"/>
    </location>
</feature>
<dbReference type="PANTHER" id="PTHR42837">
    <property type="entry name" value="REGULATOR OF SIGMA-E PROTEASE RSEP"/>
    <property type="match status" value="1"/>
</dbReference>
<dbReference type="InterPro" id="IPR036034">
    <property type="entry name" value="PDZ_sf"/>
</dbReference>
<evidence type="ECO:0000313" key="13">
    <source>
        <dbReference type="EMBL" id="MBO9204863.1"/>
    </source>
</evidence>
<keyword evidence="6 11" id="KW-0378">Hydrolase</keyword>
<evidence type="ECO:0000256" key="11">
    <source>
        <dbReference type="RuleBase" id="RU362031"/>
    </source>
</evidence>
<keyword evidence="7 11" id="KW-0862">Zinc</keyword>
<dbReference type="CDD" id="cd06163">
    <property type="entry name" value="S2P-M50_PDZ_RseP-like"/>
    <property type="match status" value="1"/>
</dbReference>
<evidence type="ECO:0000256" key="4">
    <source>
        <dbReference type="ARBA" id="ARBA00022670"/>
    </source>
</evidence>
<evidence type="ECO:0000256" key="3">
    <source>
        <dbReference type="ARBA" id="ARBA00007931"/>
    </source>
</evidence>
<dbReference type="SUPFAM" id="SSF50156">
    <property type="entry name" value="PDZ domain-like"/>
    <property type="match status" value="2"/>
</dbReference>
<comment type="cofactor">
    <cofactor evidence="1 11">
        <name>Zn(2+)</name>
        <dbReference type="ChEBI" id="CHEBI:29105"/>
    </cofactor>
</comment>
<evidence type="ECO:0000256" key="7">
    <source>
        <dbReference type="ARBA" id="ARBA00022833"/>
    </source>
</evidence>
<accession>A0ABS3Z3W6</accession>
<comment type="subcellular location">
    <subcellularLocation>
        <location evidence="2">Membrane</location>
        <topology evidence="2">Multi-pass membrane protein</topology>
    </subcellularLocation>
</comment>
<evidence type="ECO:0000256" key="10">
    <source>
        <dbReference type="ARBA" id="ARBA00023136"/>
    </source>
</evidence>
<dbReference type="EC" id="3.4.24.-" evidence="11"/>
<evidence type="ECO:0000256" key="9">
    <source>
        <dbReference type="ARBA" id="ARBA00023049"/>
    </source>
</evidence>
<keyword evidence="14" id="KW-1185">Reference proteome</keyword>
<reference evidence="13 14" key="1">
    <citation type="submission" date="2021-03" db="EMBL/GenBank/DDBJ databases">
        <title>Assistant Professor.</title>
        <authorList>
            <person name="Huq M.A."/>
        </authorList>
    </citation>
    <scope>NUCLEOTIDE SEQUENCE [LARGE SCALE GENOMIC DNA]</scope>
    <source>
        <strain evidence="13 14">MAH-29</strain>
    </source>
</reference>
<comment type="caution">
    <text evidence="13">The sequence shown here is derived from an EMBL/GenBank/DDBJ whole genome shotgun (WGS) entry which is preliminary data.</text>
</comment>
<keyword evidence="5 11" id="KW-0812">Transmembrane</keyword>
<feature type="transmembrane region" description="Helical" evidence="11">
    <location>
        <begin position="423"/>
        <end position="444"/>
    </location>
</feature>
<evidence type="ECO:0000256" key="2">
    <source>
        <dbReference type="ARBA" id="ARBA00004141"/>
    </source>
</evidence>
<dbReference type="SMART" id="SM00228">
    <property type="entry name" value="PDZ"/>
    <property type="match status" value="2"/>
</dbReference>
<feature type="transmembrane region" description="Helical" evidence="11">
    <location>
        <begin position="112"/>
        <end position="137"/>
    </location>
</feature>
<gene>
    <name evidence="13" type="primary">rseP</name>
    <name evidence="13" type="ORF">J7I42_31535</name>
</gene>
<keyword evidence="11" id="KW-0479">Metal-binding</keyword>
<dbReference type="EMBL" id="JAGHKO010000017">
    <property type="protein sequence ID" value="MBO9204863.1"/>
    <property type="molecule type" value="Genomic_DNA"/>
</dbReference>
<keyword evidence="9 11" id="KW-0482">Metalloprotease</keyword>
<feature type="transmembrane region" description="Helical" evidence="11">
    <location>
        <begin position="6"/>
        <end position="29"/>
    </location>
</feature>
<evidence type="ECO:0000256" key="8">
    <source>
        <dbReference type="ARBA" id="ARBA00022989"/>
    </source>
</evidence>